<dbReference type="Pfam" id="PF00400">
    <property type="entry name" value="WD40"/>
    <property type="match status" value="1"/>
</dbReference>
<dbReference type="SMART" id="SM00320">
    <property type="entry name" value="WD40"/>
    <property type="match status" value="4"/>
</dbReference>
<dbReference type="InterPro" id="IPR036322">
    <property type="entry name" value="WD40_repeat_dom_sf"/>
</dbReference>
<dbReference type="AlphaFoldDB" id="A0A3M7KSS9"/>
<dbReference type="GO" id="GO:0003341">
    <property type="term" value="P:cilium movement"/>
    <property type="evidence" value="ECO:0007669"/>
    <property type="project" value="TreeGrafter"/>
</dbReference>
<evidence type="ECO:0000256" key="6">
    <source>
        <dbReference type="ARBA" id="ARBA00022737"/>
    </source>
</evidence>
<dbReference type="GO" id="GO:0036157">
    <property type="term" value="C:outer dynein arm"/>
    <property type="evidence" value="ECO:0007669"/>
    <property type="project" value="TreeGrafter"/>
</dbReference>
<organism evidence="12 13">
    <name type="scientific">Auxenochlorella protothecoides</name>
    <name type="common">Green microalga</name>
    <name type="synonym">Chlorella protothecoides</name>
    <dbReference type="NCBI Taxonomy" id="3075"/>
    <lineage>
        <taxon>Eukaryota</taxon>
        <taxon>Viridiplantae</taxon>
        <taxon>Chlorophyta</taxon>
        <taxon>core chlorophytes</taxon>
        <taxon>Trebouxiophyceae</taxon>
        <taxon>Chlorellales</taxon>
        <taxon>Chlorellaceae</taxon>
        <taxon>Auxenochlorella</taxon>
    </lineage>
</organism>
<dbReference type="GO" id="GO:0005874">
    <property type="term" value="C:microtubule"/>
    <property type="evidence" value="ECO:0007669"/>
    <property type="project" value="UniProtKB-KW"/>
</dbReference>
<gene>
    <name evidence="12" type="ORF">APUTEX25_003403</name>
</gene>
<dbReference type="Proteomes" id="UP000279271">
    <property type="component" value="Unassembled WGS sequence"/>
</dbReference>
<dbReference type="PANTHER" id="PTHR12442:SF11">
    <property type="entry name" value="DYNEIN AXONEMAL INTERMEDIATE CHAIN 1"/>
    <property type="match status" value="1"/>
</dbReference>
<protein>
    <submittedName>
        <fullName evidence="12">Uncharacterized protein</fullName>
    </submittedName>
</protein>
<evidence type="ECO:0000313" key="13">
    <source>
        <dbReference type="Proteomes" id="UP000279271"/>
    </source>
</evidence>
<accession>A0A3M7KSS9</accession>
<dbReference type="GO" id="GO:0036158">
    <property type="term" value="P:outer dynein arm assembly"/>
    <property type="evidence" value="ECO:0007669"/>
    <property type="project" value="TreeGrafter"/>
</dbReference>
<comment type="caution">
    <text evidence="12">The sequence shown here is derived from an EMBL/GenBank/DDBJ whole genome shotgun (WGS) entry which is preliminary data.</text>
</comment>
<dbReference type="GO" id="GO:0045504">
    <property type="term" value="F:dynein heavy chain binding"/>
    <property type="evidence" value="ECO:0007669"/>
    <property type="project" value="TreeGrafter"/>
</dbReference>
<evidence type="ECO:0000256" key="8">
    <source>
        <dbReference type="ARBA" id="ARBA00023175"/>
    </source>
</evidence>
<keyword evidence="8" id="KW-0505">Motor protein</keyword>
<evidence type="ECO:0000256" key="9">
    <source>
        <dbReference type="ARBA" id="ARBA00023212"/>
    </source>
</evidence>
<dbReference type="EMBL" id="QOKY01000197">
    <property type="protein sequence ID" value="RMZ53581.1"/>
    <property type="molecule type" value="Genomic_DNA"/>
</dbReference>
<feature type="compositionally biased region" description="Pro residues" evidence="11">
    <location>
        <begin position="96"/>
        <end position="107"/>
    </location>
</feature>
<evidence type="ECO:0000256" key="11">
    <source>
        <dbReference type="SAM" id="MobiDB-lite"/>
    </source>
</evidence>
<comment type="subcellular location">
    <subcellularLocation>
        <location evidence="1">Cytoplasm</location>
        <location evidence="1">Cytoskeleton</location>
        <location evidence="1">Cilium axoneme</location>
    </subcellularLocation>
</comment>
<keyword evidence="10" id="KW-0966">Cell projection</keyword>
<evidence type="ECO:0000256" key="2">
    <source>
        <dbReference type="ARBA" id="ARBA00011059"/>
    </source>
</evidence>
<keyword evidence="9" id="KW-0206">Cytoskeleton</keyword>
<feature type="region of interest" description="Disordered" evidence="11">
    <location>
        <begin position="96"/>
        <end position="133"/>
    </location>
</feature>
<feature type="region of interest" description="Disordered" evidence="11">
    <location>
        <begin position="150"/>
        <end position="231"/>
    </location>
</feature>
<evidence type="ECO:0000256" key="10">
    <source>
        <dbReference type="ARBA" id="ARBA00023273"/>
    </source>
</evidence>
<feature type="compositionally biased region" description="Gly residues" evidence="11">
    <location>
        <begin position="190"/>
        <end position="200"/>
    </location>
</feature>
<proteinExistence type="inferred from homology"/>
<dbReference type="InterPro" id="IPR001680">
    <property type="entry name" value="WD40_rpt"/>
</dbReference>
<keyword evidence="5" id="KW-0493">Microtubule</keyword>
<keyword evidence="6" id="KW-0677">Repeat</keyword>
<dbReference type="InterPro" id="IPR050687">
    <property type="entry name" value="Dynein_IC"/>
</dbReference>
<comment type="similarity">
    <text evidence="2">Belongs to the dynein intermediate chain family.</text>
</comment>
<dbReference type="Gene3D" id="2.130.10.10">
    <property type="entry name" value="YVTN repeat-like/Quinoprotein amine dehydrogenase"/>
    <property type="match status" value="2"/>
</dbReference>
<keyword evidence="4" id="KW-0853">WD repeat</keyword>
<evidence type="ECO:0000256" key="4">
    <source>
        <dbReference type="ARBA" id="ARBA00022574"/>
    </source>
</evidence>
<evidence type="ECO:0000256" key="3">
    <source>
        <dbReference type="ARBA" id="ARBA00022490"/>
    </source>
</evidence>
<evidence type="ECO:0000256" key="5">
    <source>
        <dbReference type="ARBA" id="ARBA00022701"/>
    </source>
</evidence>
<dbReference type="SUPFAM" id="SSF50978">
    <property type="entry name" value="WD40 repeat-like"/>
    <property type="match status" value="1"/>
</dbReference>
<name>A0A3M7KSS9_AUXPR</name>
<evidence type="ECO:0000256" key="7">
    <source>
        <dbReference type="ARBA" id="ARBA00023017"/>
    </source>
</evidence>
<dbReference type="PANTHER" id="PTHR12442">
    <property type="entry name" value="DYNEIN INTERMEDIATE CHAIN"/>
    <property type="match status" value="1"/>
</dbReference>
<reference evidence="13" key="1">
    <citation type="journal article" date="2018" name="Algal Res.">
        <title>Characterization of plant carbon substrate utilization by Auxenochlorella protothecoides.</title>
        <authorList>
            <person name="Vogler B.W."/>
            <person name="Starkenburg S.R."/>
            <person name="Sudasinghe N."/>
            <person name="Schambach J.Y."/>
            <person name="Rollin J.A."/>
            <person name="Pattathil S."/>
            <person name="Barry A.N."/>
        </authorList>
    </citation>
    <scope>NUCLEOTIDE SEQUENCE [LARGE SCALE GENOMIC DNA]</scope>
    <source>
        <strain evidence="13">UTEX 25</strain>
    </source>
</reference>
<dbReference type="InterPro" id="IPR015943">
    <property type="entry name" value="WD40/YVTN_repeat-like_dom_sf"/>
</dbReference>
<keyword evidence="7" id="KW-0243">Dynein</keyword>
<keyword evidence="3" id="KW-0963">Cytoplasm</keyword>
<dbReference type="GO" id="GO:0045503">
    <property type="term" value="F:dynein light chain binding"/>
    <property type="evidence" value="ECO:0007669"/>
    <property type="project" value="TreeGrafter"/>
</dbReference>
<evidence type="ECO:0000256" key="1">
    <source>
        <dbReference type="ARBA" id="ARBA00004430"/>
    </source>
</evidence>
<evidence type="ECO:0000313" key="12">
    <source>
        <dbReference type="EMBL" id="RMZ53581.1"/>
    </source>
</evidence>
<sequence>MAVYSLLSEHLQCPDTVLVLPPPGQLSLAPAALEEEVGRQLQCLLPGSDVPAIAWAPLHAAFVADQARTAAATVCHLALAPGLCCASTAPCMPGMDPEPPEPAPLPGPRTDRGTQTPRHLPRSRQVQTQSAPRATACGQCDAVHSAALVGAGPGAPVPGRRAPGAGVGEKRREDAGATPPTGRGPKPPGVLGGLPCGGPGPLATLLASAPPPPQRGRGGDVRDPGAGSATQEALEPARCVLERMLMQNALRGALLDCRYWDDPADEVRAREGTLLPLWLFPAPGNARHAVTALAWCPGHPDLFAVGHGGFDPAKPLRGAVAVHSLKAPSRPELTLRLPTGVMCLAFHPVHADVLAVGCHDGSLHIYSLMGRLGQAEDAPAPAPLYASRLGEGGRWEPMWQDLLSIHAPPIEGGSETEDEEALDLAGCLCLDFHGSQADVFLVGTHEGTVCKCSTAHTTSPLQALASFDLQAPAADVAWLPGASVVFAAATENGRVHVFDLSKDRRHALCVQKLANKTKLTKLAFNPKEPLLLVGDDRSAKYIPFGKVLANTMVGGVHPIPGNGHVPAGKIIGPVLGLFTAVAAVFYARHTSATVPNTISRDWEDASVAYAAAAPFEGAPDKVAFLNPFFNSIPPAKAVRPAE</sequence>